<reference evidence="1 2" key="1">
    <citation type="submission" date="2019-01" db="EMBL/GenBank/DDBJ databases">
        <title>Sequencing of cultivated peanut Arachis hypogaea provides insights into genome evolution and oil improvement.</title>
        <authorList>
            <person name="Chen X."/>
        </authorList>
    </citation>
    <scope>NUCLEOTIDE SEQUENCE [LARGE SCALE GENOMIC DNA]</scope>
    <source>
        <strain evidence="2">cv. Fuhuasheng</strain>
        <tissue evidence="1">Leaves</tissue>
    </source>
</reference>
<gene>
    <name evidence="1" type="ORF">Ahy_A10g048144</name>
</gene>
<organism evidence="1 2">
    <name type="scientific">Arachis hypogaea</name>
    <name type="common">Peanut</name>
    <dbReference type="NCBI Taxonomy" id="3818"/>
    <lineage>
        <taxon>Eukaryota</taxon>
        <taxon>Viridiplantae</taxon>
        <taxon>Streptophyta</taxon>
        <taxon>Embryophyta</taxon>
        <taxon>Tracheophyta</taxon>
        <taxon>Spermatophyta</taxon>
        <taxon>Magnoliopsida</taxon>
        <taxon>eudicotyledons</taxon>
        <taxon>Gunneridae</taxon>
        <taxon>Pentapetalae</taxon>
        <taxon>rosids</taxon>
        <taxon>fabids</taxon>
        <taxon>Fabales</taxon>
        <taxon>Fabaceae</taxon>
        <taxon>Papilionoideae</taxon>
        <taxon>50 kb inversion clade</taxon>
        <taxon>dalbergioids sensu lato</taxon>
        <taxon>Dalbergieae</taxon>
        <taxon>Pterocarpus clade</taxon>
        <taxon>Arachis</taxon>
    </lineage>
</organism>
<comment type="caution">
    <text evidence="1">The sequence shown here is derived from an EMBL/GenBank/DDBJ whole genome shotgun (WGS) entry which is preliminary data.</text>
</comment>
<sequence>MVWSLYLLNSNGRTNNLKGKCGSVADPPQLKKYLNELDLKSWTKAHFSEWPKVDNVTNNNFETFNGMIVKYRSKPIIRMLEEVRAYVIRIMARNKKNLSGYIGIVTLRQLSRLEREKEESNKWTPT</sequence>
<accession>A0A445B4F3</accession>
<name>A0A445B4F3_ARAHY</name>
<protein>
    <submittedName>
        <fullName evidence="1">Uncharacterized protein</fullName>
    </submittedName>
</protein>
<evidence type="ECO:0000313" key="2">
    <source>
        <dbReference type="Proteomes" id="UP000289738"/>
    </source>
</evidence>
<proteinExistence type="predicted"/>
<dbReference type="AlphaFoldDB" id="A0A445B4F3"/>
<dbReference type="EMBL" id="SDMP01000010">
    <property type="protein sequence ID" value="RYR33531.1"/>
    <property type="molecule type" value="Genomic_DNA"/>
</dbReference>
<keyword evidence="2" id="KW-1185">Reference proteome</keyword>
<dbReference type="Proteomes" id="UP000289738">
    <property type="component" value="Chromosome A10"/>
</dbReference>
<evidence type="ECO:0000313" key="1">
    <source>
        <dbReference type="EMBL" id="RYR33531.1"/>
    </source>
</evidence>